<dbReference type="InterPro" id="IPR013783">
    <property type="entry name" value="Ig-like_fold"/>
</dbReference>
<dbReference type="RGD" id="1564357">
    <property type="gene designation" value="Igsf23"/>
</dbReference>
<gene>
    <name evidence="3" type="primary">Igsf23</name>
</gene>
<dbReference type="Ensembl" id="ENSRNOT00000130529.1">
    <property type="protein sequence ID" value="ENSRNOP00000112819.1"/>
    <property type="gene ID" value="ENSRNOG00000024630.9"/>
</dbReference>
<dbReference type="Proteomes" id="UP000002494">
    <property type="component" value="Chromosome 1"/>
</dbReference>
<dbReference type="Gene3D" id="2.60.40.10">
    <property type="entry name" value="Immunoglobulins"/>
    <property type="match status" value="1"/>
</dbReference>
<reference evidence="3" key="1">
    <citation type="submission" date="2024-01" db="EMBL/GenBank/DDBJ databases">
        <title>GRCr8: a new rat reference genome assembly contstructed from accurate long reads and long range scaffolding.</title>
        <authorList>
            <person name="Doris P.A."/>
            <person name="Kalbfleisch T."/>
            <person name="Li K."/>
            <person name="Howe K."/>
            <person name="Wood J."/>
        </authorList>
    </citation>
    <scope>NUCLEOTIDE SEQUENCE [LARGE SCALE GENOMIC DNA]</scope>
    <source>
        <strain evidence="3">Brown Norway</strain>
    </source>
</reference>
<organism evidence="3 4">
    <name type="scientific">Rattus norvegicus</name>
    <name type="common">Rat</name>
    <dbReference type="NCBI Taxonomy" id="10116"/>
    <lineage>
        <taxon>Eukaryota</taxon>
        <taxon>Metazoa</taxon>
        <taxon>Chordata</taxon>
        <taxon>Craniata</taxon>
        <taxon>Vertebrata</taxon>
        <taxon>Euteleostomi</taxon>
        <taxon>Mammalia</taxon>
        <taxon>Eutheria</taxon>
        <taxon>Euarchontoglires</taxon>
        <taxon>Glires</taxon>
        <taxon>Rodentia</taxon>
        <taxon>Myomorpha</taxon>
        <taxon>Muroidea</taxon>
        <taxon>Muridae</taxon>
        <taxon>Murinae</taxon>
        <taxon>Rattus</taxon>
    </lineage>
</organism>
<dbReference type="InterPro" id="IPR007110">
    <property type="entry name" value="Ig-like_dom"/>
</dbReference>
<sequence length="275" mass="29584">SQNLAPSREELGSELTDENLAVKPRGALLASCTCSATSKPPHLEGAGPHLPDPRAPEGVLSTSWFREFEAQPPALSPLKGLRGLSHTSQEVLHTEDSLVIRDVSAQNSESHAEVLDAVRSHRTEVKNSASLVPLVTFPEALKGTVYSDLNYSVILQWRAIMDPEPILRWTFNGKPCGTGDKLFIRRLSQNQLGTYLCIAKNTNEELVSEPVTVSLSQDNVAPTVPDPTVAYPTTSNDYMALSGGPAIVLIVAATLGGLALIGASCFYLVREIKNT</sequence>
<dbReference type="GeneTree" id="ENSGT00390000015308"/>
<dbReference type="InterPro" id="IPR036179">
    <property type="entry name" value="Ig-like_dom_sf"/>
</dbReference>
<protein>
    <submittedName>
        <fullName evidence="3">Immunoglobulin superfamily, member 23</fullName>
    </submittedName>
</protein>
<keyword evidence="1" id="KW-0812">Transmembrane</keyword>
<reference evidence="3" key="3">
    <citation type="submission" date="2025-09" db="UniProtKB">
        <authorList>
            <consortium name="Ensembl"/>
        </authorList>
    </citation>
    <scope>IDENTIFICATION</scope>
    <source>
        <strain evidence="3">Brown Norway</strain>
    </source>
</reference>
<dbReference type="PROSITE" id="PS50835">
    <property type="entry name" value="IG_LIKE"/>
    <property type="match status" value="1"/>
</dbReference>
<proteinExistence type="predicted"/>
<evidence type="ECO:0000256" key="1">
    <source>
        <dbReference type="SAM" id="Phobius"/>
    </source>
</evidence>
<evidence type="ECO:0000313" key="3">
    <source>
        <dbReference type="Ensembl" id="ENSRNOP00000112819.1"/>
    </source>
</evidence>
<dbReference type="SUPFAM" id="SSF48726">
    <property type="entry name" value="Immunoglobulin"/>
    <property type="match status" value="1"/>
</dbReference>
<feature type="domain" description="Ig-like" evidence="2">
    <location>
        <begin position="133"/>
        <end position="214"/>
    </location>
</feature>
<keyword evidence="1" id="KW-0472">Membrane</keyword>
<keyword evidence="1" id="KW-1133">Transmembrane helix</keyword>
<evidence type="ECO:0000313" key="4">
    <source>
        <dbReference type="Proteomes" id="UP000002494"/>
    </source>
</evidence>
<accession>A0ABK0M151</accession>
<evidence type="ECO:0000259" key="2">
    <source>
        <dbReference type="PROSITE" id="PS50835"/>
    </source>
</evidence>
<keyword evidence="4" id="KW-1185">Reference proteome</keyword>
<reference evidence="3" key="2">
    <citation type="submission" date="2025-08" db="UniProtKB">
        <authorList>
            <consortium name="Ensembl"/>
        </authorList>
    </citation>
    <scope>IDENTIFICATION</scope>
    <source>
        <strain evidence="3">Brown Norway</strain>
    </source>
</reference>
<feature type="transmembrane region" description="Helical" evidence="1">
    <location>
        <begin position="246"/>
        <end position="269"/>
    </location>
</feature>
<name>A0ABK0M151_RAT</name>